<keyword evidence="9" id="KW-1185">Reference proteome</keyword>
<reference evidence="1" key="1">
    <citation type="submission" date="2021-02" db="EMBL/GenBank/DDBJ databases">
        <authorList>
            <person name="Nowell W R."/>
        </authorList>
    </citation>
    <scope>NUCLEOTIDE SEQUENCE</scope>
</reference>
<evidence type="ECO:0000313" key="9">
    <source>
        <dbReference type="Proteomes" id="UP000663873"/>
    </source>
</evidence>
<evidence type="ECO:0000313" key="7">
    <source>
        <dbReference type="EMBL" id="CAF4702100.1"/>
    </source>
</evidence>
<protein>
    <submittedName>
        <fullName evidence="1">Uncharacterized protein</fullName>
    </submittedName>
</protein>
<dbReference type="Proteomes" id="UP000663848">
    <property type="component" value="Unassembled WGS sequence"/>
</dbReference>
<dbReference type="EMBL" id="CAJNYV010001283">
    <property type="protein sequence ID" value="CAF3413474.1"/>
    <property type="molecule type" value="Genomic_DNA"/>
</dbReference>
<dbReference type="Proteomes" id="UP000663825">
    <property type="component" value="Unassembled WGS sequence"/>
</dbReference>
<dbReference type="EMBL" id="CAJOBQ010002367">
    <property type="protein sequence ID" value="CAF4555902.1"/>
    <property type="molecule type" value="Genomic_DNA"/>
</dbReference>
<dbReference type="EMBL" id="CAJOBR010001979">
    <property type="protein sequence ID" value="CAF4648937.1"/>
    <property type="molecule type" value="Genomic_DNA"/>
</dbReference>
<accession>A0A817NGM5</accession>
<dbReference type="EMBL" id="CAJOBO010001608">
    <property type="protein sequence ID" value="CAF4394212.1"/>
    <property type="molecule type" value="Genomic_DNA"/>
</dbReference>
<evidence type="ECO:0000313" key="8">
    <source>
        <dbReference type="Proteomes" id="UP000663825"/>
    </source>
</evidence>
<evidence type="ECO:0000313" key="2">
    <source>
        <dbReference type="EMBL" id="CAF3413474.1"/>
    </source>
</evidence>
<gene>
    <name evidence="3" type="ORF">HFQ381_LOCUS19626</name>
    <name evidence="2" type="ORF">KIK155_LOCUS9251</name>
    <name evidence="6" type="ORF">QYT958_LOCUS14682</name>
    <name evidence="1" type="ORF">TIS948_LOCUS7220</name>
    <name evidence="7" type="ORF">TOA249_LOCUS17115</name>
    <name evidence="5" type="ORF">TSG867_LOCUS24987</name>
    <name evidence="4" type="ORF">UJA718_LOCUS27141</name>
</gene>
<dbReference type="Proteomes" id="UP000663862">
    <property type="component" value="Unassembled WGS sequence"/>
</dbReference>
<proteinExistence type="predicted"/>
<evidence type="ECO:0000313" key="5">
    <source>
        <dbReference type="EMBL" id="CAF4555902.1"/>
    </source>
</evidence>
<dbReference type="EMBL" id="CAJNXB010000884">
    <property type="protein sequence ID" value="CAF3106322.1"/>
    <property type="molecule type" value="Genomic_DNA"/>
</dbReference>
<evidence type="ECO:0000313" key="3">
    <source>
        <dbReference type="EMBL" id="CAF4394212.1"/>
    </source>
</evidence>
<dbReference type="Proteomes" id="UP000663838">
    <property type="component" value="Unassembled WGS sequence"/>
</dbReference>
<dbReference type="AlphaFoldDB" id="A0A817NGM5"/>
<comment type="caution">
    <text evidence="1">The sequence shown here is derived from an EMBL/GenBank/DDBJ whole genome shotgun (WGS) entry which is preliminary data.</text>
</comment>
<organism evidence="1 8">
    <name type="scientific">Rotaria socialis</name>
    <dbReference type="NCBI Taxonomy" id="392032"/>
    <lineage>
        <taxon>Eukaryota</taxon>
        <taxon>Metazoa</taxon>
        <taxon>Spiralia</taxon>
        <taxon>Gnathifera</taxon>
        <taxon>Rotifera</taxon>
        <taxon>Eurotatoria</taxon>
        <taxon>Bdelloidea</taxon>
        <taxon>Philodinida</taxon>
        <taxon>Philodinidae</taxon>
        <taxon>Rotaria</taxon>
    </lineage>
</organism>
<dbReference type="EMBL" id="CAJOBP010007388">
    <property type="protein sequence ID" value="CAF4513424.1"/>
    <property type="molecule type" value="Genomic_DNA"/>
</dbReference>
<dbReference type="Proteomes" id="UP000663873">
    <property type="component" value="Unassembled WGS sequence"/>
</dbReference>
<evidence type="ECO:0000313" key="4">
    <source>
        <dbReference type="EMBL" id="CAF4513424.1"/>
    </source>
</evidence>
<evidence type="ECO:0000313" key="1">
    <source>
        <dbReference type="EMBL" id="CAF3106322.1"/>
    </source>
</evidence>
<dbReference type="Proteomes" id="UP000663851">
    <property type="component" value="Unassembled WGS sequence"/>
</dbReference>
<dbReference type="Proteomes" id="UP000663865">
    <property type="component" value="Unassembled WGS sequence"/>
</dbReference>
<name>A0A817NGM5_9BILA</name>
<sequence>MTVEQQKDADLLVKWHSQGSNKKNFVSTKDILKRIWGKLKPMDIVTTLKYQKYGSLFDKHEQIEVSEEKKKAFTNLYQTLSEAIHNCGVCYEEEVLPIPDLIENVFNKSDALVLATFYSITLPNMPYEIAAHVGYLSSNSSYWLNSLDLKNCSNTPTTTTDAAKEKSFKRKLIENEENEGH</sequence>
<evidence type="ECO:0000313" key="6">
    <source>
        <dbReference type="EMBL" id="CAF4648937.1"/>
    </source>
</evidence>
<dbReference type="EMBL" id="CAJOBS010001206">
    <property type="protein sequence ID" value="CAF4702100.1"/>
    <property type="molecule type" value="Genomic_DNA"/>
</dbReference>